<reference evidence="2 3" key="1">
    <citation type="submission" date="2020-02" db="EMBL/GenBank/DDBJ databases">
        <title>Whole Genome Shotgun Sequence of Streptomyces sp. strain CWH03.</title>
        <authorList>
            <person name="Dohra H."/>
            <person name="Kodani S."/>
            <person name="Yamamura H."/>
        </authorList>
    </citation>
    <scope>NUCLEOTIDE SEQUENCE [LARGE SCALE GENOMIC DNA]</scope>
    <source>
        <strain evidence="2 3">CWH03</strain>
    </source>
</reference>
<sequence length="78" mass="8375">MTAAPRRPVLRRPARTASRTPSRRLPAKGHAIAHAIARARTRTHTHTHADVPPNARRTPANALPVPCRLTIGTPSAPA</sequence>
<feature type="compositionally biased region" description="Basic residues" evidence="1">
    <location>
        <begin position="37"/>
        <end position="46"/>
    </location>
</feature>
<organism evidence="2 3">
    <name type="scientific">Streptomyces pacificus</name>
    <dbReference type="NCBI Taxonomy" id="2705029"/>
    <lineage>
        <taxon>Bacteria</taxon>
        <taxon>Bacillati</taxon>
        <taxon>Actinomycetota</taxon>
        <taxon>Actinomycetes</taxon>
        <taxon>Kitasatosporales</taxon>
        <taxon>Streptomycetaceae</taxon>
        <taxon>Streptomyces</taxon>
    </lineage>
</organism>
<name>A0A6A0AZ64_9ACTN</name>
<dbReference type="AlphaFoldDB" id="A0A6A0AZ64"/>
<comment type="caution">
    <text evidence="2">The sequence shown here is derived from an EMBL/GenBank/DDBJ whole genome shotgun (WGS) entry which is preliminary data.</text>
</comment>
<evidence type="ECO:0000313" key="2">
    <source>
        <dbReference type="EMBL" id="GFH36897.1"/>
    </source>
</evidence>
<gene>
    <name evidence="2" type="ORF">SCWH03_31300</name>
</gene>
<accession>A0A6A0AZ64</accession>
<evidence type="ECO:0000313" key="3">
    <source>
        <dbReference type="Proteomes" id="UP000484988"/>
    </source>
</evidence>
<feature type="region of interest" description="Disordered" evidence="1">
    <location>
        <begin position="1"/>
        <end position="78"/>
    </location>
</feature>
<dbReference type="Proteomes" id="UP000484988">
    <property type="component" value="Unassembled WGS sequence"/>
</dbReference>
<protein>
    <submittedName>
        <fullName evidence="2">Uncharacterized protein</fullName>
    </submittedName>
</protein>
<evidence type="ECO:0000256" key="1">
    <source>
        <dbReference type="SAM" id="MobiDB-lite"/>
    </source>
</evidence>
<dbReference type="EMBL" id="BLLG01000007">
    <property type="protein sequence ID" value="GFH36897.1"/>
    <property type="molecule type" value="Genomic_DNA"/>
</dbReference>
<proteinExistence type="predicted"/>
<keyword evidence="3" id="KW-1185">Reference proteome</keyword>